<sequence>MKDNYVFLFGANPSLEEPNKEFIRLAGGGGRQGLLYSS</sequence>
<evidence type="ECO:0000313" key="2">
    <source>
        <dbReference type="Proteomes" id="UP000198935"/>
    </source>
</evidence>
<dbReference type="Proteomes" id="UP000198935">
    <property type="component" value="Unassembled WGS sequence"/>
</dbReference>
<proteinExistence type="predicted"/>
<accession>A0A1H3NVG5</accession>
<evidence type="ECO:0000313" key="1">
    <source>
        <dbReference type="EMBL" id="SDY92891.1"/>
    </source>
</evidence>
<organism evidence="1 2">
    <name type="scientific">Evansella caseinilytica</name>
    <dbReference type="NCBI Taxonomy" id="1503961"/>
    <lineage>
        <taxon>Bacteria</taxon>
        <taxon>Bacillati</taxon>
        <taxon>Bacillota</taxon>
        <taxon>Bacilli</taxon>
        <taxon>Bacillales</taxon>
        <taxon>Bacillaceae</taxon>
        <taxon>Evansella</taxon>
    </lineage>
</organism>
<dbReference type="AlphaFoldDB" id="A0A1H3NVG5"/>
<reference evidence="2" key="1">
    <citation type="submission" date="2016-10" db="EMBL/GenBank/DDBJ databases">
        <authorList>
            <person name="Varghese N."/>
            <person name="Submissions S."/>
        </authorList>
    </citation>
    <scope>NUCLEOTIDE SEQUENCE [LARGE SCALE GENOMIC DNA]</scope>
    <source>
        <strain evidence="2">SP</strain>
    </source>
</reference>
<dbReference type="STRING" id="1503961.SAMN05421736_104224"/>
<keyword evidence="2" id="KW-1185">Reference proteome</keyword>
<protein>
    <submittedName>
        <fullName evidence="1">Uncharacterized protein</fullName>
    </submittedName>
</protein>
<name>A0A1H3NVG5_9BACI</name>
<gene>
    <name evidence="1" type="ORF">SAMN05421736_104224</name>
</gene>
<dbReference type="EMBL" id="FNPI01000004">
    <property type="protein sequence ID" value="SDY92891.1"/>
    <property type="molecule type" value="Genomic_DNA"/>
</dbReference>